<reference evidence="4 5" key="1">
    <citation type="submission" date="2023-08" db="EMBL/GenBank/DDBJ databases">
        <title>Annotated Genome Sequence of Vanrija albida AlHP1.</title>
        <authorList>
            <person name="Herzog R."/>
        </authorList>
    </citation>
    <scope>NUCLEOTIDE SEQUENCE [LARGE SCALE GENOMIC DNA]</scope>
    <source>
        <strain evidence="4 5">AlHP1</strain>
    </source>
</reference>
<proteinExistence type="inferred from homology"/>
<dbReference type="PROSITE" id="PS00061">
    <property type="entry name" value="ADH_SHORT"/>
    <property type="match status" value="1"/>
</dbReference>
<gene>
    <name evidence="4" type="ORF">Q8F55_007777</name>
</gene>
<dbReference type="GeneID" id="95988820"/>
<dbReference type="RefSeq" id="XP_069206038.1">
    <property type="nucleotide sequence ID" value="XM_069356197.1"/>
</dbReference>
<dbReference type="Proteomes" id="UP001565368">
    <property type="component" value="Unassembled WGS sequence"/>
</dbReference>
<dbReference type="Gene3D" id="3.40.50.720">
    <property type="entry name" value="NAD(P)-binding Rossmann-like Domain"/>
    <property type="match status" value="1"/>
</dbReference>
<evidence type="ECO:0000256" key="3">
    <source>
        <dbReference type="ARBA" id="ARBA00023002"/>
    </source>
</evidence>
<dbReference type="Pfam" id="PF13561">
    <property type="entry name" value="adh_short_C2"/>
    <property type="match status" value="1"/>
</dbReference>
<evidence type="ECO:0000313" key="4">
    <source>
        <dbReference type="EMBL" id="KAL1406094.1"/>
    </source>
</evidence>
<evidence type="ECO:0000256" key="1">
    <source>
        <dbReference type="ARBA" id="ARBA00006484"/>
    </source>
</evidence>
<dbReference type="SUPFAM" id="SSF51735">
    <property type="entry name" value="NAD(P)-binding Rossmann-fold domains"/>
    <property type="match status" value="1"/>
</dbReference>
<keyword evidence="2" id="KW-0521">NADP</keyword>
<dbReference type="PANTHER" id="PTHR42760">
    <property type="entry name" value="SHORT-CHAIN DEHYDROGENASES/REDUCTASES FAMILY MEMBER"/>
    <property type="match status" value="1"/>
</dbReference>
<accession>A0ABR3PUG2</accession>
<dbReference type="InterPro" id="IPR020904">
    <property type="entry name" value="Sc_DH/Rdtase_CS"/>
</dbReference>
<evidence type="ECO:0000313" key="5">
    <source>
        <dbReference type="Proteomes" id="UP001565368"/>
    </source>
</evidence>
<keyword evidence="5" id="KW-1185">Reference proteome</keyword>
<dbReference type="InterPro" id="IPR036291">
    <property type="entry name" value="NAD(P)-bd_dom_sf"/>
</dbReference>
<dbReference type="EMBL" id="JBBXJM010000006">
    <property type="protein sequence ID" value="KAL1406094.1"/>
    <property type="molecule type" value="Genomic_DNA"/>
</dbReference>
<protein>
    <submittedName>
        <fullName evidence="4">Uncharacterized protein</fullName>
    </submittedName>
</protein>
<keyword evidence="3" id="KW-0560">Oxidoreductase</keyword>
<dbReference type="InterPro" id="IPR002347">
    <property type="entry name" value="SDR_fam"/>
</dbReference>
<sequence>MPARLEGKIAIVTGASSGIITDTFAAHGAKVVAIDLAPPKDGASFPDGVEFFAASVTDADVWTRALDTGRKAFGATPDVLVNSAGITYTALLHEQTDEGFDRTFDINFKAPMKGMQVLIGALLAEQRGGNIINISSIAGVNGLPTKTAYGVSKAAISHLTKIAAKEYGEKGIRVNAIAPSMIRTGMTAPPDRTAFMDSVLHLTALNRWGEPHEIANAALFLASEESSLVTGHILMADAGYTI</sequence>
<comment type="caution">
    <text evidence="4">The sequence shown here is derived from an EMBL/GenBank/DDBJ whole genome shotgun (WGS) entry which is preliminary data.</text>
</comment>
<dbReference type="PRINTS" id="PR00080">
    <property type="entry name" value="SDRFAMILY"/>
</dbReference>
<evidence type="ECO:0000256" key="2">
    <source>
        <dbReference type="ARBA" id="ARBA00022857"/>
    </source>
</evidence>
<dbReference type="PANTHER" id="PTHR42760:SF133">
    <property type="entry name" value="3-OXOACYL-[ACYL-CARRIER-PROTEIN] REDUCTASE"/>
    <property type="match status" value="1"/>
</dbReference>
<name>A0ABR3PUG2_9TREE</name>
<dbReference type="CDD" id="cd05233">
    <property type="entry name" value="SDR_c"/>
    <property type="match status" value="1"/>
</dbReference>
<comment type="similarity">
    <text evidence="1">Belongs to the short-chain dehydrogenases/reductases (SDR) family.</text>
</comment>
<dbReference type="PRINTS" id="PR00081">
    <property type="entry name" value="GDHRDH"/>
</dbReference>
<organism evidence="4 5">
    <name type="scientific">Vanrija albida</name>
    <dbReference type="NCBI Taxonomy" id="181172"/>
    <lineage>
        <taxon>Eukaryota</taxon>
        <taxon>Fungi</taxon>
        <taxon>Dikarya</taxon>
        <taxon>Basidiomycota</taxon>
        <taxon>Agaricomycotina</taxon>
        <taxon>Tremellomycetes</taxon>
        <taxon>Trichosporonales</taxon>
        <taxon>Trichosporonaceae</taxon>
        <taxon>Vanrija</taxon>
    </lineage>
</organism>